<dbReference type="NCBIfam" id="TIGR02985">
    <property type="entry name" value="Sig70_bacteroi1"/>
    <property type="match status" value="1"/>
</dbReference>
<dbReference type="SUPFAM" id="SSF88659">
    <property type="entry name" value="Sigma3 and sigma4 domains of RNA polymerase sigma factors"/>
    <property type="match status" value="1"/>
</dbReference>
<sequence length="207" mass="24506">MWSLLTFQKPYYKLKIQDEKDVDKLVKALKNGAPTAFDELFSIYGNRLYGFVFGYLKMKEEAEEIVQEVFLTVWRTRKNLKPELSFKAYLFKIAYHQILEHFERTTKQQEYKHHIIDEAVDFTNDVDERLNYQMLLDKVETVINQLPPRQKEILIKKKKEGLSLKEIARQLKISPKTVENHLSEALKNIKKELGIENISAILLFILN</sequence>
<dbReference type="Gene3D" id="1.10.10.10">
    <property type="entry name" value="Winged helix-like DNA-binding domain superfamily/Winged helix DNA-binding domain"/>
    <property type="match status" value="1"/>
</dbReference>
<evidence type="ECO:0000256" key="4">
    <source>
        <dbReference type="ARBA" id="ARBA00023125"/>
    </source>
</evidence>
<reference evidence="8 9" key="1">
    <citation type="submission" date="2019-11" db="EMBL/GenBank/DDBJ databases">
        <authorList>
            <person name="Zheng R.K."/>
            <person name="Sun C.M."/>
        </authorList>
    </citation>
    <scope>NUCLEOTIDE SEQUENCE [LARGE SCALE GENOMIC DNA]</scope>
    <source>
        <strain evidence="8 9">WC007</strain>
    </source>
</reference>
<dbReference type="EMBL" id="CP046401">
    <property type="protein sequence ID" value="QGY42231.1"/>
    <property type="molecule type" value="Genomic_DNA"/>
</dbReference>
<dbReference type="Pfam" id="PF08281">
    <property type="entry name" value="Sigma70_r4_2"/>
    <property type="match status" value="1"/>
</dbReference>
<dbReference type="InterPro" id="IPR013325">
    <property type="entry name" value="RNA_pol_sigma_r2"/>
</dbReference>
<dbReference type="InterPro" id="IPR036388">
    <property type="entry name" value="WH-like_DNA-bd_sf"/>
</dbReference>
<dbReference type="SUPFAM" id="SSF88946">
    <property type="entry name" value="Sigma2 domain of RNA polymerase sigma factors"/>
    <property type="match status" value="1"/>
</dbReference>
<feature type="domain" description="HTH luxR-type" evidence="7">
    <location>
        <begin position="143"/>
        <end position="205"/>
    </location>
</feature>
<keyword evidence="5 6" id="KW-0804">Transcription</keyword>
<dbReference type="InterPro" id="IPR014284">
    <property type="entry name" value="RNA_pol_sigma-70_dom"/>
</dbReference>
<organism evidence="8 9">
    <name type="scientific">Maribellus comscasis</name>
    <dbReference type="NCBI Taxonomy" id="2681766"/>
    <lineage>
        <taxon>Bacteria</taxon>
        <taxon>Pseudomonadati</taxon>
        <taxon>Bacteroidota</taxon>
        <taxon>Bacteroidia</taxon>
        <taxon>Marinilabiliales</taxon>
        <taxon>Prolixibacteraceae</taxon>
        <taxon>Maribellus</taxon>
    </lineage>
</organism>
<comment type="similarity">
    <text evidence="1 6">Belongs to the sigma-70 factor family. ECF subfamily.</text>
</comment>
<dbReference type="PRINTS" id="PR00038">
    <property type="entry name" value="HTHLUXR"/>
</dbReference>
<keyword evidence="4 6" id="KW-0238">DNA-binding</keyword>
<keyword evidence="2 6" id="KW-0805">Transcription regulation</keyword>
<dbReference type="NCBIfam" id="TIGR02937">
    <property type="entry name" value="sigma70-ECF"/>
    <property type="match status" value="1"/>
</dbReference>
<dbReference type="GO" id="GO:0016987">
    <property type="term" value="F:sigma factor activity"/>
    <property type="evidence" value="ECO:0007669"/>
    <property type="project" value="UniProtKB-KW"/>
</dbReference>
<gene>
    <name evidence="8" type="ORF">GM418_00730</name>
</gene>
<dbReference type="Proteomes" id="UP000428260">
    <property type="component" value="Chromosome"/>
</dbReference>
<dbReference type="InterPro" id="IPR039425">
    <property type="entry name" value="RNA_pol_sigma-70-like"/>
</dbReference>
<evidence type="ECO:0000256" key="2">
    <source>
        <dbReference type="ARBA" id="ARBA00023015"/>
    </source>
</evidence>
<evidence type="ECO:0000256" key="5">
    <source>
        <dbReference type="ARBA" id="ARBA00023163"/>
    </source>
</evidence>
<keyword evidence="9" id="KW-1185">Reference proteome</keyword>
<dbReference type="PANTHER" id="PTHR43133:SF46">
    <property type="entry name" value="RNA POLYMERASE SIGMA-70 FACTOR ECF SUBFAMILY"/>
    <property type="match status" value="1"/>
</dbReference>
<dbReference type="PROSITE" id="PS01063">
    <property type="entry name" value="SIGMA70_ECF"/>
    <property type="match status" value="1"/>
</dbReference>
<dbReference type="InterPro" id="IPR000792">
    <property type="entry name" value="Tscrpt_reg_LuxR_C"/>
</dbReference>
<dbReference type="InterPro" id="IPR000838">
    <property type="entry name" value="RNA_pol_sigma70_ECF_CS"/>
</dbReference>
<dbReference type="Pfam" id="PF04542">
    <property type="entry name" value="Sigma70_r2"/>
    <property type="match status" value="1"/>
</dbReference>
<dbReference type="Gene3D" id="1.10.1740.10">
    <property type="match status" value="1"/>
</dbReference>
<evidence type="ECO:0000256" key="1">
    <source>
        <dbReference type="ARBA" id="ARBA00010641"/>
    </source>
</evidence>
<accession>A0A6I6JIY1</accession>
<name>A0A6I6JIY1_9BACT</name>
<dbReference type="InterPro" id="IPR007627">
    <property type="entry name" value="RNA_pol_sigma70_r2"/>
</dbReference>
<evidence type="ECO:0000259" key="7">
    <source>
        <dbReference type="SMART" id="SM00421"/>
    </source>
</evidence>
<dbReference type="GO" id="GO:0006352">
    <property type="term" value="P:DNA-templated transcription initiation"/>
    <property type="evidence" value="ECO:0007669"/>
    <property type="project" value="InterPro"/>
</dbReference>
<dbReference type="InterPro" id="IPR013324">
    <property type="entry name" value="RNA_pol_sigma_r3/r4-like"/>
</dbReference>
<dbReference type="InterPro" id="IPR014327">
    <property type="entry name" value="RNA_pol_sigma70_bacteroid"/>
</dbReference>
<evidence type="ECO:0000313" key="9">
    <source>
        <dbReference type="Proteomes" id="UP000428260"/>
    </source>
</evidence>
<keyword evidence="3 6" id="KW-0731">Sigma factor</keyword>
<dbReference type="InterPro" id="IPR013249">
    <property type="entry name" value="RNA_pol_sigma70_r4_t2"/>
</dbReference>
<evidence type="ECO:0000313" key="8">
    <source>
        <dbReference type="EMBL" id="QGY42231.1"/>
    </source>
</evidence>
<evidence type="ECO:0000256" key="6">
    <source>
        <dbReference type="RuleBase" id="RU000716"/>
    </source>
</evidence>
<proteinExistence type="inferred from homology"/>
<dbReference type="GO" id="GO:0003677">
    <property type="term" value="F:DNA binding"/>
    <property type="evidence" value="ECO:0007669"/>
    <property type="project" value="UniProtKB-KW"/>
</dbReference>
<dbReference type="AlphaFoldDB" id="A0A6I6JIY1"/>
<protein>
    <recommendedName>
        <fullName evidence="6">RNA polymerase sigma factor</fullName>
    </recommendedName>
</protein>
<evidence type="ECO:0000256" key="3">
    <source>
        <dbReference type="ARBA" id="ARBA00023082"/>
    </source>
</evidence>
<dbReference type="PANTHER" id="PTHR43133">
    <property type="entry name" value="RNA POLYMERASE ECF-TYPE SIGMA FACTO"/>
    <property type="match status" value="1"/>
</dbReference>
<dbReference type="SMART" id="SM00421">
    <property type="entry name" value="HTH_LUXR"/>
    <property type="match status" value="1"/>
</dbReference>
<dbReference type="KEGG" id="mcos:GM418_00730"/>